<feature type="transmembrane region" description="Helical" evidence="1">
    <location>
        <begin position="21"/>
        <end position="39"/>
    </location>
</feature>
<proteinExistence type="predicted"/>
<keyword evidence="1" id="KW-1133">Transmembrane helix</keyword>
<protein>
    <submittedName>
        <fullName evidence="2">Uncharacterized protein</fullName>
    </submittedName>
</protein>
<keyword evidence="3" id="KW-1185">Reference proteome</keyword>
<name>A0ABX8RTV4_NOCIO</name>
<dbReference type="RefSeq" id="WP_218474835.1">
    <property type="nucleotide sequence ID" value="NZ_BAABJN010000001.1"/>
</dbReference>
<evidence type="ECO:0000313" key="2">
    <source>
        <dbReference type="EMBL" id="QXN93084.1"/>
    </source>
</evidence>
<reference evidence="2 3" key="1">
    <citation type="submission" date="2021-07" db="EMBL/GenBank/DDBJ databases">
        <title>Whole Genome Sequence of Nocardia Iowensis.</title>
        <authorList>
            <person name="Lamm A."/>
            <person name="Collins-Fairclough A.M."/>
            <person name="Bunk B."/>
            <person name="Sproer C."/>
        </authorList>
    </citation>
    <scope>NUCLEOTIDE SEQUENCE [LARGE SCALE GENOMIC DNA]</scope>
    <source>
        <strain evidence="2 3">NRRL 5646</strain>
    </source>
</reference>
<keyword evidence="1" id="KW-0812">Transmembrane</keyword>
<feature type="transmembrane region" description="Helical" evidence="1">
    <location>
        <begin position="45"/>
        <end position="66"/>
    </location>
</feature>
<dbReference type="Proteomes" id="UP000694257">
    <property type="component" value="Chromosome"/>
</dbReference>
<organism evidence="2 3">
    <name type="scientific">Nocardia iowensis</name>
    <dbReference type="NCBI Taxonomy" id="204891"/>
    <lineage>
        <taxon>Bacteria</taxon>
        <taxon>Bacillati</taxon>
        <taxon>Actinomycetota</taxon>
        <taxon>Actinomycetes</taxon>
        <taxon>Mycobacteriales</taxon>
        <taxon>Nocardiaceae</taxon>
        <taxon>Nocardia</taxon>
    </lineage>
</organism>
<accession>A0ABX8RTV4</accession>
<evidence type="ECO:0000256" key="1">
    <source>
        <dbReference type="SAM" id="Phobius"/>
    </source>
</evidence>
<keyword evidence="1" id="KW-0472">Membrane</keyword>
<dbReference type="EMBL" id="CP078145">
    <property type="protein sequence ID" value="QXN93084.1"/>
    <property type="molecule type" value="Genomic_DNA"/>
</dbReference>
<evidence type="ECO:0000313" key="3">
    <source>
        <dbReference type="Proteomes" id="UP000694257"/>
    </source>
</evidence>
<sequence>MSEQDRELIGGTYQARFGPTVKGVSVVLMSAGFVAIAFLPGIPIVLLGVLLLLFGGGGLAFLFTLLSGRVALRVDRDGITLGGFPIWGYRRTTAFVPWAQITAVVLFEQRVPDGPPMPYIGLARREGAPRLPVIPGLGMTRVNAHLIPHVPPDIVAASRPINGWGLDRAQLIESVTRNAPEVPVLDLG</sequence>
<gene>
    <name evidence="2" type="ORF">KV110_08250</name>
</gene>